<dbReference type="InterPro" id="IPR050364">
    <property type="entry name" value="Cytochrome_P450_fung"/>
</dbReference>
<dbReference type="SUPFAM" id="SSF48264">
    <property type="entry name" value="Cytochrome P450"/>
    <property type="match status" value="1"/>
</dbReference>
<reference evidence="12 13" key="1">
    <citation type="journal article" date="2013" name="Nat. Commun.">
        <title>The evolution and pathogenic mechanisms of the rice sheath blight pathogen.</title>
        <authorList>
            <person name="Zheng A."/>
            <person name="Lin R."/>
            <person name="Xu L."/>
            <person name="Qin P."/>
            <person name="Tang C."/>
            <person name="Ai P."/>
            <person name="Zhang D."/>
            <person name="Liu Y."/>
            <person name="Sun Z."/>
            <person name="Feng H."/>
            <person name="Wang Y."/>
            <person name="Chen Y."/>
            <person name="Liang X."/>
            <person name="Fu R."/>
            <person name="Li Q."/>
            <person name="Zhang J."/>
            <person name="Yu X."/>
            <person name="Xie Z."/>
            <person name="Ding L."/>
            <person name="Guan P."/>
            <person name="Tang J."/>
            <person name="Liang Y."/>
            <person name="Wang S."/>
            <person name="Deng Q."/>
            <person name="Li S."/>
            <person name="Zhu J."/>
            <person name="Wang L."/>
            <person name="Liu H."/>
            <person name="Li P."/>
        </authorList>
    </citation>
    <scope>NUCLEOTIDE SEQUENCE [LARGE SCALE GENOMIC DNA]</scope>
    <source>
        <strain evidence="13">AG-1 IA</strain>
    </source>
</reference>
<dbReference type="InterPro" id="IPR017972">
    <property type="entry name" value="Cyt_P450_CS"/>
</dbReference>
<comment type="similarity">
    <text evidence="3 10">Belongs to the cytochrome P450 family.</text>
</comment>
<keyword evidence="6 10" id="KW-0560">Oxidoreductase</keyword>
<comment type="pathway">
    <text evidence="2">Secondary metabolite biosynthesis.</text>
</comment>
<evidence type="ECO:0000256" key="5">
    <source>
        <dbReference type="ARBA" id="ARBA00022723"/>
    </source>
</evidence>
<dbReference type="GO" id="GO:0016705">
    <property type="term" value="F:oxidoreductase activity, acting on paired donors, with incorporation or reduction of molecular oxygen"/>
    <property type="evidence" value="ECO:0007669"/>
    <property type="project" value="InterPro"/>
</dbReference>
<dbReference type="PROSITE" id="PS00086">
    <property type="entry name" value="CYTOCHROME_P450"/>
    <property type="match status" value="1"/>
</dbReference>
<keyword evidence="11" id="KW-1133">Transmembrane helix</keyword>
<gene>
    <name evidence="12" type="ORF">AG1IA_04041</name>
</gene>
<dbReference type="AlphaFoldDB" id="L8WUW0"/>
<dbReference type="GO" id="GO:0004497">
    <property type="term" value="F:monooxygenase activity"/>
    <property type="evidence" value="ECO:0007669"/>
    <property type="project" value="UniProtKB-KW"/>
</dbReference>
<dbReference type="InterPro" id="IPR036396">
    <property type="entry name" value="Cyt_P450_sf"/>
</dbReference>
<comment type="cofactor">
    <cofactor evidence="1 9">
        <name>heme</name>
        <dbReference type="ChEBI" id="CHEBI:30413"/>
    </cofactor>
</comment>
<dbReference type="InterPro" id="IPR002401">
    <property type="entry name" value="Cyt_P450_E_grp-I"/>
</dbReference>
<dbReference type="GO" id="GO:0020037">
    <property type="term" value="F:heme binding"/>
    <property type="evidence" value="ECO:0007669"/>
    <property type="project" value="InterPro"/>
</dbReference>
<feature type="binding site" description="axial binding residue" evidence="9">
    <location>
        <position position="481"/>
    </location>
    <ligand>
        <name>heme</name>
        <dbReference type="ChEBI" id="CHEBI:30413"/>
    </ligand>
    <ligandPart>
        <name>Fe</name>
        <dbReference type="ChEBI" id="CHEBI:18248"/>
    </ligandPart>
</feature>
<dbReference type="Gene3D" id="1.10.630.10">
    <property type="entry name" value="Cytochrome P450"/>
    <property type="match status" value="1"/>
</dbReference>
<sequence length="577" mass="65330">MNTDQLIVMRTLLWHIPIRHHHSANDVGVCSLPDVCTSIPTPLCTHLTPILGFLLITLSVSFVLLGLRVWFTNARAPHQLPPGPPGHFLYGNLREFKSPQRWKIFTKWRELYVLRRSVVIVNDFQSAVGILTKQSGATAGRPRFVMACELMGFDTATATSQPNEFHRKMRRYMVPALHPRNFSERHPIVAEERDMLLKKLEFAPWDFSQHLRRAVASVVLRFAYSHTVAEDHDPLVELINKSLDSVSVALSSTYLVEFLPILRYIPQWFPGAKFKAQAREWAKIRRESIEAPFLVVRGKMERGVIEPSFLQRLLDKRSQSEGWDSERVQAMKYAAGSLYTAGSDTVAQQELDTVLGPGRMPELHDRDSLVYVGALVMEVLRWHPVLPLGNTLACAVETRADRVHVAIAHVATEDVIHEGYKIPKGTTLLPNIWSMSRDVTMYPSPNEFLPERFLPKSCGGLHDQPAVDPNDFVFGFGRRVCPGRTLATESLWLFAASILTRFEILPWVDEVTGLPVPPEGTYRDGTIAHPQPFKCNFKRRRPELASILTILLGFYMATLQGMFAEIAETLQVPMIRS</sequence>
<dbReference type="EMBL" id="AFRT01000972">
    <property type="protein sequence ID" value="ELU41916.1"/>
    <property type="molecule type" value="Genomic_DNA"/>
</dbReference>
<keyword evidence="7 9" id="KW-0408">Iron</keyword>
<evidence type="ECO:0000256" key="9">
    <source>
        <dbReference type="PIRSR" id="PIRSR602401-1"/>
    </source>
</evidence>
<dbReference type="PANTHER" id="PTHR46300:SF7">
    <property type="entry name" value="P450, PUTATIVE (EUROFUNG)-RELATED"/>
    <property type="match status" value="1"/>
</dbReference>
<dbReference type="PANTHER" id="PTHR46300">
    <property type="entry name" value="P450, PUTATIVE (EUROFUNG)-RELATED-RELATED"/>
    <property type="match status" value="1"/>
</dbReference>
<evidence type="ECO:0000256" key="10">
    <source>
        <dbReference type="RuleBase" id="RU000461"/>
    </source>
</evidence>
<evidence type="ECO:0000256" key="3">
    <source>
        <dbReference type="ARBA" id="ARBA00010617"/>
    </source>
</evidence>
<dbReference type="Pfam" id="PF00067">
    <property type="entry name" value="p450"/>
    <property type="match status" value="2"/>
</dbReference>
<keyword evidence="4 9" id="KW-0349">Heme</keyword>
<accession>L8WUW0</accession>
<dbReference type="STRING" id="983506.L8WUW0"/>
<evidence type="ECO:0000256" key="11">
    <source>
        <dbReference type="SAM" id="Phobius"/>
    </source>
</evidence>
<protein>
    <submittedName>
        <fullName evidence="12">Cytochrome P450 oxidoreductase OrdA-like, putative</fullName>
    </submittedName>
</protein>
<keyword evidence="11" id="KW-0472">Membrane</keyword>
<evidence type="ECO:0000256" key="6">
    <source>
        <dbReference type="ARBA" id="ARBA00023002"/>
    </source>
</evidence>
<dbReference type="GO" id="GO:0005506">
    <property type="term" value="F:iron ion binding"/>
    <property type="evidence" value="ECO:0007669"/>
    <property type="project" value="InterPro"/>
</dbReference>
<evidence type="ECO:0000256" key="4">
    <source>
        <dbReference type="ARBA" id="ARBA00022617"/>
    </source>
</evidence>
<dbReference type="HOGENOM" id="CLU_001570_2_3_1"/>
<keyword evidence="13" id="KW-1185">Reference proteome</keyword>
<dbReference type="Proteomes" id="UP000011668">
    <property type="component" value="Unassembled WGS sequence"/>
</dbReference>
<dbReference type="OrthoDB" id="2789670at2759"/>
<keyword evidence="8 10" id="KW-0503">Monooxygenase</keyword>
<dbReference type="InterPro" id="IPR001128">
    <property type="entry name" value="Cyt_P450"/>
</dbReference>
<evidence type="ECO:0000256" key="1">
    <source>
        <dbReference type="ARBA" id="ARBA00001971"/>
    </source>
</evidence>
<evidence type="ECO:0000313" key="13">
    <source>
        <dbReference type="Proteomes" id="UP000011668"/>
    </source>
</evidence>
<name>L8WUW0_THACA</name>
<feature type="transmembrane region" description="Helical" evidence="11">
    <location>
        <begin position="50"/>
        <end position="71"/>
    </location>
</feature>
<dbReference type="PRINTS" id="PR00463">
    <property type="entry name" value="EP450I"/>
</dbReference>
<keyword evidence="5 9" id="KW-0479">Metal-binding</keyword>
<evidence type="ECO:0000313" key="12">
    <source>
        <dbReference type="EMBL" id="ELU41916.1"/>
    </source>
</evidence>
<evidence type="ECO:0000256" key="7">
    <source>
        <dbReference type="ARBA" id="ARBA00023004"/>
    </source>
</evidence>
<evidence type="ECO:0000256" key="8">
    <source>
        <dbReference type="ARBA" id="ARBA00023033"/>
    </source>
</evidence>
<organism evidence="12 13">
    <name type="scientific">Thanatephorus cucumeris (strain AG1-IA)</name>
    <name type="common">Rice sheath blight fungus</name>
    <name type="synonym">Rhizoctonia solani</name>
    <dbReference type="NCBI Taxonomy" id="983506"/>
    <lineage>
        <taxon>Eukaryota</taxon>
        <taxon>Fungi</taxon>
        <taxon>Dikarya</taxon>
        <taxon>Basidiomycota</taxon>
        <taxon>Agaricomycotina</taxon>
        <taxon>Agaricomycetes</taxon>
        <taxon>Cantharellales</taxon>
        <taxon>Ceratobasidiaceae</taxon>
        <taxon>Rhizoctonia</taxon>
        <taxon>Rhizoctonia solani AG-1</taxon>
    </lineage>
</organism>
<comment type="caution">
    <text evidence="12">The sequence shown here is derived from an EMBL/GenBank/DDBJ whole genome shotgun (WGS) entry which is preliminary data.</text>
</comment>
<keyword evidence="11" id="KW-0812">Transmembrane</keyword>
<proteinExistence type="inferred from homology"/>
<evidence type="ECO:0000256" key="2">
    <source>
        <dbReference type="ARBA" id="ARBA00005179"/>
    </source>
</evidence>